<gene>
    <name evidence="2" type="ORF">RGQ15_21835</name>
</gene>
<feature type="domain" description="CinA C-terminal" evidence="1">
    <location>
        <begin position="4"/>
        <end position="137"/>
    </location>
</feature>
<keyword evidence="3" id="KW-1185">Reference proteome</keyword>
<accession>A0ABU2HYR7</accession>
<dbReference type="EMBL" id="JAVQLW010000006">
    <property type="protein sequence ID" value="MDS9470193.1"/>
    <property type="molecule type" value="Genomic_DNA"/>
</dbReference>
<dbReference type="Proteomes" id="UP001269144">
    <property type="component" value="Unassembled WGS sequence"/>
</dbReference>
<sequence length="186" mass="19980">MQDISRRDLSIPTAESCTGGAVATLLADVEGVSHAFDSGFVTYSDDAKARYLGVDAQLIAEHGTVSREVPVAMADGALQRSGASFALSVTGFAGATEEGREGELHFALAARQDGTVERHEEFGPLGRRLIRELCMRVLLSSTGSVFALQRKACGLISQFPLTRHAFRHFAKDGPGREFAPFHSRAE</sequence>
<dbReference type="SUPFAM" id="SSF142433">
    <property type="entry name" value="CinA-like"/>
    <property type="match status" value="1"/>
</dbReference>
<proteinExistence type="predicted"/>
<dbReference type="RefSeq" id="WP_311163019.1">
    <property type="nucleotide sequence ID" value="NZ_JAVQLW010000006.1"/>
</dbReference>
<dbReference type="InterPro" id="IPR008136">
    <property type="entry name" value="CinA_C"/>
</dbReference>
<dbReference type="InterPro" id="IPR036653">
    <property type="entry name" value="CinA-like_C"/>
</dbReference>
<reference evidence="3" key="1">
    <citation type="submission" date="2023-07" db="EMBL/GenBank/DDBJ databases">
        <title>Paracoccus sp. MBLB3053 whole genome sequence.</title>
        <authorList>
            <person name="Hwang C.Y."/>
            <person name="Cho E.-S."/>
            <person name="Seo M.-J."/>
        </authorList>
    </citation>
    <scope>NUCLEOTIDE SEQUENCE [LARGE SCALE GENOMIC DNA]</scope>
    <source>
        <strain evidence="3">MBLB3053</strain>
    </source>
</reference>
<dbReference type="Gene3D" id="3.90.950.20">
    <property type="entry name" value="CinA-like"/>
    <property type="match status" value="1"/>
</dbReference>
<comment type="caution">
    <text evidence="2">The sequence shown here is derived from an EMBL/GenBank/DDBJ whole genome shotgun (WGS) entry which is preliminary data.</text>
</comment>
<dbReference type="NCBIfam" id="TIGR00199">
    <property type="entry name" value="PncC_domain"/>
    <property type="match status" value="1"/>
</dbReference>
<name>A0ABU2HYR7_9RHOB</name>
<evidence type="ECO:0000313" key="3">
    <source>
        <dbReference type="Proteomes" id="UP001269144"/>
    </source>
</evidence>
<evidence type="ECO:0000259" key="1">
    <source>
        <dbReference type="Pfam" id="PF02464"/>
    </source>
</evidence>
<evidence type="ECO:0000313" key="2">
    <source>
        <dbReference type="EMBL" id="MDS9470193.1"/>
    </source>
</evidence>
<organism evidence="2 3">
    <name type="scientific">Paracoccus aurantius</name>
    <dbReference type="NCBI Taxonomy" id="3073814"/>
    <lineage>
        <taxon>Bacteria</taxon>
        <taxon>Pseudomonadati</taxon>
        <taxon>Pseudomonadota</taxon>
        <taxon>Alphaproteobacteria</taxon>
        <taxon>Rhodobacterales</taxon>
        <taxon>Paracoccaceae</taxon>
        <taxon>Paracoccus</taxon>
    </lineage>
</organism>
<protein>
    <submittedName>
        <fullName evidence="2">Nicotinamide-nucleotide amidohydrolase family protein</fullName>
    </submittedName>
</protein>
<dbReference type="Pfam" id="PF02464">
    <property type="entry name" value="CinA"/>
    <property type="match status" value="1"/>
</dbReference>